<feature type="region of interest" description="Disordered" evidence="1">
    <location>
        <begin position="48"/>
        <end position="67"/>
    </location>
</feature>
<evidence type="ECO:0000313" key="2">
    <source>
        <dbReference type="EMBL" id="TLG91423.1"/>
    </source>
</evidence>
<evidence type="ECO:0000313" key="3">
    <source>
        <dbReference type="Proteomes" id="UP000304941"/>
    </source>
</evidence>
<feature type="compositionally biased region" description="Basic and acidic residues" evidence="1">
    <location>
        <begin position="50"/>
        <end position="67"/>
    </location>
</feature>
<accession>A0ABY2UAC3</accession>
<proteinExistence type="predicted"/>
<organism evidence="2 3">
    <name type="scientific">Pseudomonas edaphica</name>
    <dbReference type="NCBI Taxonomy" id="2006980"/>
    <lineage>
        <taxon>Bacteria</taxon>
        <taxon>Pseudomonadati</taxon>
        <taxon>Pseudomonadota</taxon>
        <taxon>Gammaproteobacteria</taxon>
        <taxon>Pseudomonadales</taxon>
        <taxon>Pseudomonadaceae</taxon>
        <taxon>Pseudomonas</taxon>
    </lineage>
</organism>
<keyword evidence="3" id="KW-1185">Reference proteome</keyword>
<gene>
    <name evidence="2" type="ORF">FEM54_13260</name>
</gene>
<protein>
    <submittedName>
        <fullName evidence="2">Uncharacterized protein</fullName>
    </submittedName>
</protein>
<dbReference type="Proteomes" id="UP000304941">
    <property type="component" value="Unassembled WGS sequence"/>
</dbReference>
<sequence length="67" mass="7417">MHAPLSQASQLPHFDLLGLELIVPTLCVGMPPWTLRVPMCASISSPVQGDAERHRMYSHAERGNDHL</sequence>
<reference evidence="2 3" key="1">
    <citation type="submission" date="2019-05" db="EMBL/GenBank/DDBJ databases">
        <title>Pseudomonas edaphica sp. nov., isolated from rhizospheric soil of Cistus ladanifer L. in Spain.</title>
        <authorList>
            <person name="Peix A."/>
        </authorList>
    </citation>
    <scope>NUCLEOTIDE SEQUENCE [LARGE SCALE GENOMIC DNA]</scope>
    <source>
        <strain evidence="2 3">RD25</strain>
    </source>
</reference>
<dbReference type="EMBL" id="VBVZ01000166">
    <property type="protein sequence ID" value="TLG91423.1"/>
    <property type="molecule type" value="Genomic_DNA"/>
</dbReference>
<comment type="caution">
    <text evidence="2">The sequence shown here is derived from an EMBL/GenBank/DDBJ whole genome shotgun (WGS) entry which is preliminary data.</text>
</comment>
<name>A0ABY2UAC3_9PSED</name>
<evidence type="ECO:0000256" key="1">
    <source>
        <dbReference type="SAM" id="MobiDB-lite"/>
    </source>
</evidence>